<dbReference type="AlphaFoldDB" id="A0A8I1WGM0"/>
<keyword evidence="1" id="KW-0472">Membrane</keyword>
<feature type="transmembrane region" description="Helical" evidence="1">
    <location>
        <begin position="53"/>
        <end position="72"/>
    </location>
</feature>
<dbReference type="RefSeq" id="WP_144461645.1">
    <property type="nucleotide sequence ID" value="NZ_JAGFPW010000022.1"/>
</dbReference>
<dbReference type="Proteomes" id="UP000665181">
    <property type="component" value="Unassembled WGS sequence"/>
</dbReference>
<name>A0A8I1WGM0_BACIU</name>
<dbReference type="InterPro" id="IPR025621">
    <property type="entry name" value="YoqO"/>
</dbReference>
<evidence type="ECO:0000313" key="3">
    <source>
        <dbReference type="Proteomes" id="UP000665181"/>
    </source>
</evidence>
<dbReference type="Pfam" id="PF14037">
    <property type="entry name" value="YoqO"/>
    <property type="match status" value="1"/>
</dbReference>
<gene>
    <name evidence="2" type="ORF">J5227_18485</name>
</gene>
<evidence type="ECO:0000256" key="1">
    <source>
        <dbReference type="SAM" id="Phobius"/>
    </source>
</evidence>
<accession>A0A8I1WGM0</accession>
<organism evidence="2 3">
    <name type="scientific">Bacillus subtilis</name>
    <dbReference type="NCBI Taxonomy" id="1423"/>
    <lineage>
        <taxon>Bacteria</taxon>
        <taxon>Bacillati</taxon>
        <taxon>Bacillota</taxon>
        <taxon>Bacilli</taxon>
        <taxon>Bacillales</taxon>
        <taxon>Bacillaceae</taxon>
        <taxon>Bacillus</taxon>
    </lineage>
</organism>
<feature type="transmembrane region" description="Helical" evidence="1">
    <location>
        <begin position="30"/>
        <end position="46"/>
    </location>
</feature>
<protein>
    <recommendedName>
        <fullName evidence="4">YoqO family protein</fullName>
    </recommendedName>
</protein>
<dbReference type="EMBL" id="JAGFPW010000022">
    <property type="protein sequence ID" value="MBO3796249.1"/>
    <property type="molecule type" value="Genomic_DNA"/>
</dbReference>
<sequence length="124" mass="14024">MNRKIGIAGFIICLLIQSFSDNGSVFQGINSILFFVFLMIYFFDQAKNYSNASLVVICLFFFVLILGIHKLLSYSSDLFDNVNINFGLIFILQITLIIGSVTIAMSIMKFICDRLKKKPNGKEC</sequence>
<evidence type="ECO:0000313" key="2">
    <source>
        <dbReference type="EMBL" id="MBO3796249.1"/>
    </source>
</evidence>
<reference evidence="2" key="1">
    <citation type="submission" date="2021-03" db="EMBL/GenBank/DDBJ databases">
        <title>Isolation of Bacillus subtilis from fermented food sample.</title>
        <authorList>
            <person name="Lakshmanan V."/>
            <person name="Athira K."/>
            <person name="Rajagopal K."/>
        </authorList>
    </citation>
    <scope>NUCLEOTIDE SEQUENCE</scope>
    <source>
        <strain evidence="2">S1</strain>
    </source>
</reference>
<keyword evidence="1" id="KW-1133">Transmembrane helix</keyword>
<feature type="transmembrane region" description="Helical" evidence="1">
    <location>
        <begin position="84"/>
        <end position="108"/>
    </location>
</feature>
<evidence type="ECO:0008006" key="4">
    <source>
        <dbReference type="Google" id="ProtNLM"/>
    </source>
</evidence>
<comment type="caution">
    <text evidence="2">The sequence shown here is derived from an EMBL/GenBank/DDBJ whole genome shotgun (WGS) entry which is preliminary data.</text>
</comment>
<proteinExistence type="predicted"/>
<keyword evidence="1" id="KW-0812">Transmembrane</keyword>